<protein>
    <recommendedName>
        <fullName evidence="1">GAF domain-containing protein</fullName>
    </recommendedName>
</protein>
<evidence type="ECO:0000313" key="2">
    <source>
        <dbReference type="EMBL" id="GLB82785.1"/>
    </source>
</evidence>
<dbReference type="InterPro" id="IPR003018">
    <property type="entry name" value="GAF"/>
</dbReference>
<reference evidence="3" key="1">
    <citation type="submission" date="2022-08" db="EMBL/GenBank/DDBJ databases">
        <title>Mycobacterium kiyosense sp. nov., scotochromogenic slow-glowing species isolated from respiratory specimens.</title>
        <authorList>
            <person name="Fukano H."/>
            <person name="Kazumi Y."/>
            <person name="Sakagami N."/>
            <person name="Ato M."/>
            <person name="Mitarai S."/>
            <person name="Hoshino Y."/>
        </authorList>
    </citation>
    <scope>NUCLEOTIDE SEQUENCE</scope>
    <source>
        <strain evidence="3">1413</strain>
        <strain evidence="2">SRL2020-028</strain>
    </source>
</reference>
<dbReference type="Proteomes" id="UP001064782">
    <property type="component" value="Unassembled WGS sequence"/>
</dbReference>
<name>A0A9P3Q579_9MYCO</name>
<gene>
    <name evidence="3" type="ORF">Mkiyose1413_17600</name>
    <name evidence="2" type="ORF">SRL2020028_20410</name>
</gene>
<dbReference type="AlphaFoldDB" id="A0A9P3Q579"/>
<accession>A0A9P3Q579</accession>
<evidence type="ECO:0000313" key="4">
    <source>
        <dbReference type="Proteomes" id="UP001064782"/>
    </source>
</evidence>
<dbReference type="EMBL" id="BRZI01000009">
    <property type="protein sequence ID" value="GLD29877.1"/>
    <property type="molecule type" value="Genomic_DNA"/>
</dbReference>
<dbReference type="EMBL" id="BRXE01000016">
    <property type="protein sequence ID" value="GLB82785.1"/>
    <property type="molecule type" value="Genomic_DNA"/>
</dbReference>
<organism evidence="3 4">
    <name type="scientific">Mycobacterium kiyosense</name>
    <dbReference type="NCBI Taxonomy" id="2871094"/>
    <lineage>
        <taxon>Bacteria</taxon>
        <taxon>Bacillati</taxon>
        <taxon>Actinomycetota</taxon>
        <taxon>Actinomycetes</taxon>
        <taxon>Mycobacteriales</taxon>
        <taxon>Mycobacteriaceae</taxon>
        <taxon>Mycobacterium</taxon>
    </lineage>
</organism>
<sequence length="83" mass="8761">MRRNQAEFYPNLDEDAPPGFDDFVAAGARWKTCISVPVVAGNVAYGLLTVDSLSPGDLSALDLDVLRVVADVVAAAMATTHDP</sequence>
<dbReference type="Pfam" id="PF13185">
    <property type="entry name" value="GAF_2"/>
    <property type="match status" value="1"/>
</dbReference>
<dbReference type="Proteomes" id="UP001165663">
    <property type="component" value="Unassembled WGS sequence"/>
</dbReference>
<evidence type="ECO:0000259" key="1">
    <source>
        <dbReference type="Pfam" id="PF13185"/>
    </source>
</evidence>
<evidence type="ECO:0000313" key="3">
    <source>
        <dbReference type="EMBL" id="GLD29877.1"/>
    </source>
</evidence>
<comment type="caution">
    <text evidence="3">The sequence shown here is derived from an EMBL/GenBank/DDBJ whole genome shotgun (WGS) entry which is preliminary data.</text>
</comment>
<dbReference type="Gene3D" id="3.30.450.40">
    <property type="match status" value="1"/>
</dbReference>
<proteinExistence type="predicted"/>
<feature type="domain" description="GAF" evidence="1">
    <location>
        <begin position="7"/>
        <end position="77"/>
    </location>
</feature>
<dbReference type="SUPFAM" id="SSF55781">
    <property type="entry name" value="GAF domain-like"/>
    <property type="match status" value="1"/>
</dbReference>
<keyword evidence="4" id="KW-1185">Reference proteome</keyword>
<dbReference type="InterPro" id="IPR029016">
    <property type="entry name" value="GAF-like_dom_sf"/>
</dbReference>